<dbReference type="KEGG" id="caml:H6X83_11435"/>
<dbReference type="Pfam" id="PF13346">
    <property type="entry name" value="ABC2_membrane_5"/>
    <property type="match status" value="1"/>
</dbReference>
<feature type="transmembrane region" description="Helical" evidence="1">
    <location>
        <begin position="174"/>
        <end position="197"/>
    </location>
</feature>
<dbReference type="InterPro" id="IPR025699">
    <property type="entry name" value="ABC2_memb-like"/>
</dbReference>
<evidence type="ECO:0000256" key="1">
    <source>
        <dbReference type="SAM" id="Phobius"/>
    </source>
</evidence>
<keyword evidence="1" id="KW-1133">Transmembrane helix</keyword>
<dbReference type="Proteomes" id="UP000516046">
    <property type="component" value="Chromosome"/>
</dbReference>
<protein>
    <submittedName>
        <fullName evidence="2">ABC-2 transporter permease</fullName>
    </submittedName>
</protein>
<evidence type="ECO:0000313" key="2">
    <source>
        <dbReference type="EMBL" id="QNO17538.1"/>
    </source>
</evidence>
<dbReference type="AlphaFoldDB" id="A0A7G9WFS6"/>
<dbReference type="EMBL" id="CP060696">
    <property type="protein sequence ID" value="QNO17538.1"/>
    <property type="molecule type" value="Genomic_DNA"/>
</dbReference>
<organism evidence="2 3">
    <name type="scientific">Caproicibacterium amylolyticum</name>
    <dbReference type="NCBI Taxonomy" id="2766537"/>
    <lineage>
        <taxon>Bacteria</taxon>
        <taxon>Bacillati</taxon>
        <taxon>Bacillota</taxon>
        <taxon>Clostridia</taxon>
        <taxon>Eubacteriales</taxon>
        <taxon>Oscillospiraceae</taxon>
        <taxon>Caproicibacterium</taxon>
    </lineage>
</organism>
<evidence type="ECO:0000313" key="3">
    <source>
        <dbReference type="Proteomes" id="UP000516046"/>
    </source>
</evidence>
<sequence length="202" mass="22572">MKGLLLKDWYILCSKFKILLFLMLLFAAVPNGPMISFAVIYGAMFPASIMTCDERSKWDKLARTMPYRPIDSTLTKYILGYAFMCLPALLSTLSTMLIGPLTGQSIALSDYLLTKLIPSLIGGFVVLALSMPLQIRLGVEKGQMLVMILTIVIMLLIFYALSSERLNVVFTPSLLLLLGIIVVVLNIFSVFLSIHFYKTKED</sequence>
<feature type="transmembrane region" description="Helical" evidence="1">
    <location>
        <begin position="145"/>
        <end position="162"/>
    </location>
</feature>
<feature type="transmembrane region" description="Helical" evidence="1">
    <location>
        <begin position="111"/>
        <end position="133"/>
    </location>
</feature>
<proteinExistence type="predicted"/>
<name>A0A7G9WFS6_9FIRM</name>
<reference evidence="2 3" key="1">
    <citation type="submission" date="2020-08" db="EMBL/GenBank/DDBJ databases">
        <authorList>
            <person name="Ren C."/>
            <person name="Gu Y."/>
            <person name="Xu Y."/>
        </authorList>
    </citation>
    <scope>NUCLEOTIDE SEQUENCE [LARGE SCALE GENOMIC DNA]</scope>
    <source>
        <strain evidence="2 3">LBM18003</strain>
    </source>
</reference>
<accession>A0A7G9WFS6</accession>
<keyword evidence="3" id="KW-1185">Reference proteome</keyword>
<feature type="transmembrane region" description="Helical" evidence="1">
    <location>
        <begin position="74"/>
        <end position="99"/>
    </location>
</feature>
<keyword evidence="1" id="KW-0472">Membrane</keyword>
<gene>
    <name evidence="2" type="ORF">H6X83_11435</name>
</gene>
<keyword evidence="1" id="KW-0812">Transmembrane</keyword>
<dbReference type="RefSeq" id="WP_212506608.1">
    <property type="nucleotide sequence ID" value="NZ_CP060696.1"/>
</dbReference>